<proteinExistence type="predicted"/>
<dbReference type="OrthoDB" id="9803312at2"/>
<sequence length="194" mass="20187">MAIKLRKLVVQVDETRIEMGQTIDPPARRAVAIAVIENPYAGRYEPKLDALIEAGEELGALLGNKCVEALGIAPGEAQSYGKAAIVGEAGELEHAAAILHPKLGAPLRVAVEKGAALVPSAKKMGTLGTAIDVPLGHKDAAFVRSHFDAIEARVSDAPRANEIVVAVAVTASGRPLPRIGGLQVSEIKGEDGLR</sequence>
<evidence type="ECO:0000313" key="4">
    <source>
        <dbReference type="Proteomes" id="UP000078116"/>
    </source>
</evidence>
<evidence type="ECO:0000313" key="2">
    <source>
        <dbReference type="EMBL" id="OAJ59864.1"/>
    </source>
</evidence>
<dbReference type="InterPro" id="IPR035936">
    <property type="entry name" value="BB2672"/>
</dbReference>
<dbReference type="EMBL" id="LXKA01000326">
    <property type="protein sequence ID" value="OAJ57761.1"/>
    <property type="molecule type" value="Genomic_DNA"/>
</dbReference>
<dbReference type="EMBL" id="LXJZ01000119">
    <property type="protein sequence ID" value="OAJ59864.1"/>
    <property type="molecule type" value="Genomic_DNA"/>
</dbReference>
<name>A0A1A9N6T9_9BURK</name>
<dbReference type="Proteomes" id="UP000077961">
    <property type="component" value="Unassembled WGS sequence"/>
</dbReference>
<gene>
    <name evidence="2" type="ORF">A6V36_26215</name>
    <name evidence="1" type="ORF">A6V37_29155</name>
</gene>
<keyword evidence="3" id="KW-1185">Reference proteome</keyword>
<dbReference type="AlphaFoldDB" id="A0A1A9N6T9"/>
<dbReference type="SUPFAM" id="SSF160519">
    <property type="entry name" value="BB2672-like"/>
    <property type="match status" value="1"/>
</dbReference>
<reference evidence="3 4" key="1">
    <citation type="submission" date="2016-04" db="EMBL/GenBank/DDBJ databases">
        <title>Reclassification of Paraburkholderia panaciterrae (Farh et al. 2015) Dobritsa &amp; Samadpour 2016 as a later homotypic synonym of Paraburkholderia ginsengiterrae (Farh et al. 2015) Dobritsa &amp; Samadpour 2016.</title>
        <authorList>
            <person name="Dobritsa A.P."/>
            <person name="Kutumbaka K."/>
            <person name="Samadpour M."/>
        </authorList>
    </citation>
    <scope>NUCLEOTIDE SEQUENCE [LARGE SCALE GENOMIC DNA]</scope>
    <source>
        <strain evidence="1 4">DCY85</strain>
        <strain evidence="2 3">DCY85-1</strain>
    </source>
</reference>
<accession>A0A1A9N6T9</accession>
<dbReference type="STRING" id="1462993.A6V36_26215"/>
<evidence type="ECO:0000313" key="3">
    <source>
        <dbReference type="Proteomes" id="UP000077961"/>
    </source>
</evidence>
<comment type="caution">
    <text evidence="1">The sequence shown here is derived from an EMBL/GenBank/DDBJ whole genome shotgun (WGS) entry which is preliminary data.</text>
</comment>
<dbReference type="RefSeq" id="WP_064267400.1">
    <property type="nucleotide sequence ID" value="NZ_LXJZ01000119.1"/>
</dbReference>
<organism evidence="1 4">
    <name type="scientific">Paraburkholderia ginsengiterrae</name>
    <dbReference type="NCBI Taxonomy" id="1462993"/>
    <lineage>
        <taxon>Bacteria</taxon>
        <taxon>Pseudomonadati</taxon>
        <taxon>Pseudomonadota</taxon>
        <taxon>Betaproteobacteria</taxon>
        <taxon>Burkholderiales</taxon>
        <taxon>Burkholderiaceae</taxon>
        <taxon>Paraburkholderia</taxon>
    </lineage>
</organism>
<dbReference type="Pfam" id="PF06684">
    <property type="entry name" value="AA_synth"/>
    <property type="match status" value="1"/>
</dbReference>
<dbReference type="InterPro" id="IPR009569">
    <property type="entry name" value="AA_synth_put"/>
</dbReference>
<evidence type="ECO:0000313" key="1">
    <source>
        <dbReference type="EMBL" id="OAJ57761.1"/>
    </source>
</evidence>
<protein>
    <submittedName>
        <fullName evidence="1">Peptide synthetase</fullName>
    </submittedName>
</protein>
<dbReference type="Proteomes" id="UP000078116">
    <property type="component" value="Unassembled WGS sequence"/>
</dbReference>
<dbReference type="Gene3D" id="3.30.1330.110">
    <property type="entry name" value="BB2672"/>
    <property type="match status" value="1"/>
</dbReference>